<proteinExistence type="predicted"/>
<evidence type="ECO:0008006" key="3">
    <source>
        <dbReference type="Google" id="ProtNLM"/>
    </source>
</evidence>
<reference evidence="1 2" key="1">
    <citation type="submission" date="2024-05" db="EMBL/GenBank/DDBJ databases">
        <title>Genome sequencing and assembly of Indian major carp, Cirrhinus mrigala (Hamilton, 1822).</title>
        <authorList>
            <person name="Mohindra V."/>
            <person name="Chowdhury L.M."/>
            <person name="Lal K."/>
            <person name="Jena J.K."/>
        </authorList>
    </citation>
    <scope>NUCLEOTIDE SEQUENCE [LARGE SCALE GENOMIC DNA]</scope>
    <source>
        <strain evidence="1">CM1030</strain>
        <tissue evidence="1">Blood</tissue>
    </source>
</reference>
<dbReference type="AlphaFoldDB" id="A0ABD0MEZ0"/>
<comment type="caution">
    <text evidence="1">The sequence shown here is derived from an EMBL/GenBank/DDBJ whole genome shotgun (WGS) entry which is preliminary data.</text>
</comment>
<organism evidence="1 2">
    <name type="scientific">Cirrhinus mrigala</name>
    <name type="common">Mrigala</name>
    <dbReference type="NCBI Taxonomy" id="683832"/>
    <lineage>
        <taxon>Eukaryota</taxon>
        <taxon>Metazoa</taxon>
        <taxon>Chordata</taxon>
        <taxon>Craniata</taxon>
        <taxon>Vertebrata</taxon>
        <taxon>Euteleostomi</taxon>
        <taxon>Actinopterygii</taxon>
        <taxon>Neopterygii</taxon>
        <taxon>Teleostei</taxon>
        <taxon>Ostariophysi</taxon>
        <taxon>Cypriniformes</taxon>
        <taxon>Cyprinidae</taxon>
        <taxon>Labeoninae</taxon>
        <taxon>Labeonini</taxon>
        <taxon>Cirrhinus</taxon>
    </lineage>
</organism>
<dbReference type="Proteomes" id="UP001529510">
    <property type="component" value="Unassembled WGS sequence"/>
</dbReference>
<keyword evidence="2" id="KW-1185">Reference proteome</keyword>
<evidence type="ECO:0000313" key="1">
    <source>
        <dbReference type="EMBL" id="KAL0146838.1"/>
    </source>
</evidence>
<dbReference type="PANTHER" id="PTHR47331">
    <property type="entry name" value="PHD-TYPE DOMAIN-CONTAINING PROTEIN"/>
    <property type="match status" value="1"/>
</dbReference>
<evidence type="ECO:0000313" key="2">
    <source>
        <dbReference type="Proteomes" id="UP001529510"/>
    </source>
</evidence>
<name>A0ABD0MEZ0_CIRMR</name>
<dbReference type="EMBL" id="JAMKFB020000850">
    <property type="protein sequence ID" value="KAL0146838.1"/>
    <property type="molecule type" value="Genomic_DNA"/>
</dbReference>
<protein>
    <recommendedName>
        <fullName evidence="3">DUF5641 domain-containing protein</fullName>
    </recommendedName>
</protein>
<dbReference type="SUPFAM" id="SSF56672">
    <property type="entry name" value="DNA/RNA polymerases"/>
    <property type="match status" value="1"/>
</dbReference>
<dbReference type="PANTHER" id="PTHR47331:SF5">
    <property type="entry name" value="RIBONUCLEASE H"/>
    <property type="match status" value="1"/>
</dbReference>
<gene>
    <name evidence="1" type="ORF">M9458_057777</name>
</gene>
<dbReference type="InterPro" id="IPR043502">
    <property type="entry name" value="DNA/RNA_pol_sf"/>
</dbReference>
<sequence length="545" mass="62994">MKVTLKNVWQKGQKIEMEALETPQVCTAVMKIPACMQVQVSEDALVSQHPKAFWEIESLGITMKRTENPEEEEALLQFEKTTQYKDGRYKVELPWRPDKPELPDDYRTAKKGFDGFKRKLQSDLVLCHRYNEVVNDYLEQGIVEDVVEEDSSPTAVKYYMPHHTVFREDKVTTKLRVVFDASSHDIGSPSLNHCLLTGPNLNPDLFSILINFRLHAIAFKADIKKAFLQIPLAVRFLWLTAPLHENRGEKLRVLRMMRVVFEISPSLFLLAATFVSNRVSEIQFLTNHAMWSHCKSKVNPADLPTRGQTIVNLKESELWWKRPPFLTTPNLTEESYDDQSDEDVSNELKQVKQISVQLNSSSDQSETEPVLDLLKYSKLKKVLWVTAWIKRFVHNASSRSRRGGESTAEEMFEAEKYWTKVTQVSSFSPEISLRKAEISTLLTEVEAILNSRPLTFVHNEVDEPQPLRPAHSLVGERLTALPPKPFPADHDHLTVSKEEMTRRWRYRNRLKTNLWNRWRKDYLKSAHSCSPQKPTELKTGDIVLI</sequence>
<accession>A0ABD0MEZ0</accession>